<dbReference type="EMBL" id="MN739335">
    <property type="protein sequence ID" value="QHS99150.1"/>
    <property type="molecule type" value="Genomic_DNA"/>
</dbReference>
<proteinExistence type="predicted"/>
<dbReference type="AlphaFoldDB" id="A0A6C0C408"/>
<protein>
    <submittedName>
        <fullName evidence="1">Uncharacterized protein</fullName>
    </submittedName>
</protein>
<reference evidence="1" key="1">
    <citation type="journal article" date="2020" name="Nature">
        <title>Giant virus diversity and host interactions through global metagenomics.</title>
        <authorList>
            <person name="Schulz F."/>
            <person name="Roux S."/>
            <person name="Paez-Espino D."/>
            <person name="Jungbluth S."/>
            <person name="Walsh D.A."/>
            <person name="Denef V.J."/>
            <person name="McMahon K.D."/>
            <person name="Konstantinidis K.T."/>
            <person name="Eloe-Fadrosh E.A."/>
            <person name="Kyrpides N.C."/>
            <person name="Woyke T."/>
        </authorList>
    </citation>
    <scope>NUCLEOTIDE SEQUENCE</scope>
    <source>
        <strain evidence="1">GVMAG-M-3300020185-33</strain>
    </source>
</reference>
<dbReference type="Pfam" id="PF19063">
    <property type="entry name" value="DUF5759"/>
    <property type="match status" value="1"/>
</dbReference>
<accession>A0A6C0C408</accession>
<dbReference type="InterPro" id="IPR043977">
    <property type="entry name" value="DUF5759"/>
</dbReference>
<name>A0A6C0C408_9ZZZZ</name>
<sequence>MNNDEFRDKISLDELYNRTQQTEDLRLRVYKKILNRAHQKIKYSSRQKNTEHFCFFIVPEFLVGTPRYDSASCIAFIMDKLTQNEFIVKYTHPNLLFISWQHYIPKYQRSNFKKKHGYNIDGFGNQVEEKKKISGNSDPKDMNSLFMRKSNVPISINKKEDNKNYTQVSEYKPTGNLIYNTALLKKIENNNNNK</sequence>
<organism evidence="1">
    <name type="scientific">viral metagenome</name>
    <dbReference type="NCBI Taxonomy" id="1070528"/>
    <lineage>
        <taxon>unclassified sequences</taxon>
        <taxon>metagenomes</taxon>
        <taxon>organismal metagenomes</taxon>
    </lineage>
</organism>
<evidence type="ECO:0000313" key="1">
    <source>
        <dbReference type="EMBL" id="QHS99150.1"/>
    </source>
</evidence>